<dbReference type="SUPFAM" id="SSF47459">
    <property type="entry name" value="HLH, helix-loop-helix DNA-binding domain"/>
    <property type="match status" value="1"/>
</dbReference>
<evidence type="ECO:0000256" key="7">
    <source>
        <dbReference type="SAM" id="Coils"/>
    </source>
</evidence>
<dbReference type="SMART" id="SM00353">
    <property type="entry name" value="HLH"/>
    <property type="match status" value="1"/>
</dbReference>
<dbReference type="AlphaFoldDB" id="A0AAX6PDX4"/>
<dbReference type="GeneID" id="101697362"/>
<accession>A0AAX6PDX4</accession>
<dbReference type="CDD" id="cd18931">
    <property type="entry name" value="bHLHzip_Mad1"/>
    <property type="match status" value="1"/>
</dbReference>
<proteinExistence type="predicted"/>
<feature type="domain" description="BHLH" evidence="9">
    <location>
        <begin position="214"/>
        <end position="266"/>
    </location>
</feature>
<dbReference type="InterPro" id="IPR040157">
    <property type="entry name" value="MXD1_bHLHzip"/>
</dbReference>
<feature type="compositionally biased region" description="Low complexity" evidence="8">
    <location>
        <begin position="333"/>
        <end position="342"/>
    </location>
</feature>
<evidence type="ECO:0000256" key="1">
    <source>
        <dbReference type="ARBA" id="ARBA00004123"/>
    </source>
</evidence>
<keyword evidence="10" id="KW-1185">Reference proteome</keyword>
<keyword evidence="6" id="KW-0539">Nucleus</keyword>
<sequence length="379" mass="42447">MENREGARGGVASPVTNWKKGVEPGPCQAPPTSERSGLWGRSLSVLYQSHKARGGAFFRVPNEERSRSGPVKRRVWGRGDGESGINTPRRRRLLCPGSVTVSAVPGSLTPPPPPGERGCRRGSFSPAQRGPPGGAGVRRRRRVREQWGLVPWLRPPCRMATAVRMNIQMLLEAADYLERREREAEHGYASMLPYNNKDRDALKQRNKSKKNNSSSRSTHNEMEKNRRAHLRLCLEKLKGLVPLGPESSRHTTLSLLTKAKLHIKKLEDCDRKAVHQIDQLQREQRHLKRQLEKLGIERIRMDSIGSTVSSERSDSDREEIDVDVESTDYLTGDLDWSSSSVSDSDERGSMQSLGSDEGYASSGLKRIKLQDSRQTCLGL</sequence>
<dbReference type="GO" id="GO:0000978">
    <property type="term" value="F:RNA polymerase II cis-regulatory region sequence-specific DNA binding"/>
    <property type="evidence" value="ECO:0007669"/>
    <property type="project" value="TreeGrafter"/>
</dbReference>
<evidence type="ECO:0000256" key="3">
    <source>
        <dbReference type="ARBA" id="ARBA00023015"/>
    </source>
</evidence>
<evidence type="ECO:0000256" key="4">
    <source>
        <dbReference type="ARBA" id="ARBA00023125"/>
    </source>
</evidence>
<keyword evidence="5" id="KW-0804">Transcription</keyword>
<protein>
    <submittedName>
        <fullName evidence="11">Max dimerization protein 1</fullName>
    </submittedName>
</protein>
<keyword evidence="3" id="KW-0805">Transcription regulation</keyword>
<evidence type="ECO:0000256" key="2">
    <source>
        <dbReference type="ARBA" id="ARBA00022491"/>
    </source>
</evidence>
<dbReference type="CTD" id="4084"/>
<dbReference type="Proteomes" id="UP000694906">
    <property type="component" value="Unplaced"/>
</dbReference>
<dbReference type="GO" id="GO:0000122">
    <property type="term" value="P:negative regulation of transcription by RNA polymerase II"/>
    <property type="evidence" value="ECO:0007669"/>
    <property type="project" value="InterPro"/>
</dbReference>
<evidence type="ECO:0000256" key="5">
    <source>
        <dbReference type="ARBA" id="ARBA00023163"/>
    </source>
</evidence>
<reference evidence="11" key="1">
    <citation type="submission" date="2025-08" db="UniProtKB">
        <authorList>
            <consortium name="RefSeq"/>
        </authorList>
    </citation>
    <scope>IDENTIFICATION</scope>
</reference>
<keyword evidence="7" id="KW-0175">Coiled coil</keyword>
<dbReference type="PANTHER" id="PTHR11969">
    <property type="entry name" value="MAX DIMERIZATION, MAD"/>
    <property type="match status" value="1"/>
</dbReference>
<dbReference type="GO" id="GO:0046983">
    <property type="term" value="F:protein dimerization activity"/>
    <property type="evidence" value="ECO:0007669"/>
    <property type="project" value="InterPro"/>
</dbReference>
<dbReference type="Pfam" id="PF00010">
    <property type="entry name" value="HLH"/>
    <property type="match status" value="1"/>
</dbReference>
<keyword evidence="4" id="KW-0238">DNA-binding</keyword>
<evidence type="ECO:0000256" key="8">
    <source>
        <dbReference type="SAM" id="MobiDB-lite"/>
    </source>
</evidence>
<dbReference type="PROSITE" id="PS50888">
    <property type="entry name" value="BHLH"/>
    <property type="match status" value="1"/>
</dbReference>
<feature type="region of interest" description="Disordered" evidence="8">
    <location>
        <begin position="63"/>
        <end position="140"/>
    </location>
</feature>
<evidence type="ECO:0000256" key="6">
    <source>
        <dbReference type="ARBA" id="ARBA00023242"/>
    </source>
</evidence>
<dbReference type="FunFam" id="4.10.280.10:FF:000014">
    <property type="entry name" value="Max dimerization protein 1"/>
    <property type="match status" value="1"/>
</dbReference>
<dbReference type="GO" id="GO:0000981">
    <property type="term" value="F:DNA-binding transcription factor activity, RNA polymerase II-specific"/>
    <property type="evidence" value="ECO:0007669"/>
    <property type="project" value="TreeGrafter"/>
</dbReference>
<dbReference type="RefSeq" id="XP_004849975.2">
    <property type="nucleotide sequence ID" value="XM_004849918.3"/>
</dbReference>
<evidence type="ECO:0000259" key="9">
    <source>
        <dbReference type="PROSITE" id="PS50888"/>
    </source>
</evidence>
<feature type="coiled-coil region" evidence="7">
    <location>
        <begin position="263"/>
        <end position="297"/>
    </location>
</feature>
<dbReference type="InterPro" id="IPR011598">
    <property type="entry name" value="bHLH_dom"/>
</dbReference>
<evidence type="ECO:0000313" key="10">
    <source>
        <dbReference type="Proteomes" id="UP000694906"/>
    </source>
</evidence>
<feature type="region of interest" description="Disordered" evidence="8">
    <location>
        <begin position="1"/>
        <end position="38"/>
    </location>
</feature>
<evidence type="ECO:0000313" key="11">
    <source>
        <dbReference type="RefSeq" id="XP_004849975.2"/>
    </source>
</evidence>
<comment type="subcellular location">
    <subcellularLocation>
        <location evidence="1">Nucleus</location>
    </subcellularLocation>
</comment>
<name>A0AAX6PDX4_HETGA</name>
<organism evidence="10 11">
    <name type="scientific">Heterocephalus glaber</name>
    <name type="common">Naked mole rat</name>
    <dbReference type="NCBI Taxonomy" id="10181"/>
    <lineage>
        <taxon>Eukaryota</taxon>
        <taxon>Metazoa</taxon>
        <taxon>Chordata</taxon>
        <taxon>Craniata</taxon>
        <taxon>Vertebrata</taxon>
        <taxon>Euteleostomi</taxon>
        <taxon>Mammalia</taxon>
        <taxon>Eutheria</taxon>
        <taxon>Euarchontoglires</taxon>
        <taxon>Glires</taxon>
        <taxon>Rodentia</taxon>
        <taxon>Hystricomorpha</taxon>
        <taxon>Bathyergidae</taxon>
        <taxon>Heterocephalus</taxon>
    </lineage>
</organism>
<feature type="region of interest" description="Disordered" evidence="8">
    <location>
        <begin position="331"/>
        <end position="359"/>
    </location>
</feature>
<dbReference type="GO" id="GO:0005634">
    <property type="term" value="C:nucleus"/>
    <property type="evidence" value="ECO:0007669"/>
    <property type="project" value="UniProtKB-SubCell"/>
</dbReference>
<dbReference type="PANTHER" id="PTHR11969:SF18">
    <property type="entry name" value="MAX DIMERIZATION PROTEIN 1"/>
    <property type="match status" value="1"/>
</dbReference>
<keyword evidence="2" id="KW-0678">Repressor</keyword>
<dbReference type="Gene3D" id="4.10.280.10">
    <property type="entry name" value="Helix-loop-helix DNA-binding domain"/>
    <property type="match status" value="1"/>
</dbReference>
<gene>
    <name evidence="11" type="primary">Mxd1</name>
</gene>
<dbReference type="KEGG" id="hgl:101697362"/>
<feature type="region of interest" description="Disordered" evidence="8">
    <location>
        <begin position="188"/>
        <end position="225"/>
    </location>
</feature>
<dbReference type="InterPro" id="IPR036638">
    <property type="entry name" value="HLH_DNA-bd_sf"/>
</dbReference>